<sequence>MSDEGQAGAEGAGAEGQTAKKQPSLAIVRQYVKDISFENPNAPASLDPDKGQPEVQLAVNIQARSGERDFYEVELRIEVKASHGDQTAFVVELVYGGLFQLRDFPPETLEMVCMIECPRLLFPFARRVVADATRDGGYSPLMLDPIDFTRLYQDHKHQMAAQQQPAGHA</sequence>
<dbReference type="Pfam" id="PF02556">
    <property type="entry name" value="SecB"/>
    <property type="match status" value="1"/>
</dbReference>
<dbReference type="RefSeq" id="WP_161340518.1">
    <property type="nucleotide sequence ID" value="NZ_JBHSDG010000003.1"/>
</dbReference>
<evidence type="ECO:0000256" key="7">
    <source>
        <dbReference type="SAM" id="MobiDB-lite"/>
    </source>
</evidence>
<name>A0A845MJE4_9PROT</name>
<keyword evidence="4 6" id="KW-0811">Translocation</keyword>
<keyword evidence="5 6" id="KW-0143">Chaperone</keyword>
<evidence type="ECO:0000256" key="5">
    <source>
        <dbReference type="ARBA" id="ARBA00023186"/>
    </source>
</evidence>
<evidence type="ECO:0000256" key="4">
    <source>
        <dbReference type="ARBA" id="ARBA00023010"/>
    </source>
</evidence>
<dbReference type="HAMAP" id="MF_00821">
    <property type="entry name" value="SecB"/>
    <property type="match status" value="1"/>
</dbReference>
<accession>A0A845MJE4</accession>
<feature type="region of interest" description="Disordered" evidence="7">
    <location>
        <begin position="1"/>
        <end position="23"/>
    </location>
</feature>
<reference evidence="8 9" key="1">
    <citation type="journal article" date="2014" name="Int. J. Syst. Evol. Microbiol.">
        <title>Sneathiella chungangensis sp. nov., isolated from a marine sand, and emended description of the genus Sneathiella.</title>
        <authorList>
            <person name="Siamphan C."/>
            <person name="Kim H."/>
            <person name="Lee J.S."/>
            <person name="Kim W."/>
        </authorList>
    </citation>
    <scope>NUCLEOTIDE SEQUENCE [LARGE SCALE GENOMIC DNA]</scope>
    <source>
        <strain evidence="8 9">KCTC 32476</strain>
    </source>
</reference>
<comment type="subunit">
    <text evidence="6">Homotetramer, a dimer of dimers. One homotetramer interacts with 1 SecA dimer.</text>
</comment>
<dbReference type="GO" id="GO:0051082">
    <property type="term" value="F:unfolded protein binding"/>
    <property type="evidence" value="ECO:0007669"/>
    <property type="project" value="InterPro"/>
</dbReference>
<dbReference type="PANTHER" id="PTHR36918:SF1">
    <property type="entry name" value="PROTEIN-EXPORT PROTEIN SECB"/>
    <property type="match status" value="1"/>
</dbReference>
<dbReference type="InterPro" id="IPR035958">
    <property type="entry name" value="SecB-like_sf"/>
</dbReference>
<dbReference type="PANTHER" id="PTHR36918">
    <property type="match status" value="1"/>
</dbReference>
<keyword evidence="3 6" id="KW-0653">Protein transport</keyword>
<protein>
    <recommendedName>
        <fullName evidence="6">Protein-export protein SecB</fullName>
    </recommendedName>
</protein>
<evidence type="ECO:0000256" key="1">
    <source>
        <dbReference type="ARBA" id="ARBA00009990"/>
    </source>
</evidence>
<evidence type="ECO:0000313" key="9">
    <source>
        <dbReference type="Proteomes" id="UP000445696"/>
    </source>
</evidence>
<dbReference type="OrthoDB" id="9795145at2"/>
<dbReference type="Gene3D" id="3.10.420.10">
    <property type="entry name" value="SecB-like"/>
    <property type="match status" value="1"/>
</dbReference>
<dbReference type="GO" id="GO:0005737">
    <property type="term" value="C:cytoplasm"/>
    <property type="evidence" value="ECO:0007669"/>
    <property type="project" value="UniProtKB-SubCell"/>
</dbReference>
<dbReference type="EMBL" id="WTVA01000015">
    <property type="protein sequence ID" value="MZR24058.1"/>
    <property type="molecule type" value="Genomic_DNA"/>
</dbReference>
<comment type="subcellular location">
    <subcellularLocation>
        <location evidence="6">Cytoplasm</location>
    </subcellularLocation>
</comment>
<evidence type="ECO:0000256" key="2">
    <source>
        <dbReference type="ARBA" id="ARBA00022448"/>
    </source>
</evidence>
<gene>
    <name evidence="6 8" type="primary">secB</name>
    <name evidence="8" type="ORF">GQF03_17120</name>
</gene>
<comment type="caution">
    <text evidence="8">The sequence shown here is derived from an EMBL/GenBank/DDBJ whole genome shotgun (WGS) entry which is preliminary data.</text>
</comment>
<dbReference type="GO" id="GO:0051262">
    <property type="term" value="P:protein tetramerization"/>
    <property type="evidence" value="ECO:0007669"/>
    <property type="project" value="InterPro"/>
</dbReference>
<comment type="function">
    <text evidence="6">One of the proteins required for the normal export of preproteins out of the cell cytoplasm. It is a molecular chaperone that binds to a subset of precursor proteins, maintaining them in a translocation-competent state. It also specifically binds to its receptor SecA.</text>
</comment>
<dbReference type="NCBIfam" id="NF004392">
    <property type="entry name" value="PRK05751.1-3"/>
    <property type="match status" value="1"/>
</dbReference>
<dbReference type="InterPro" id="IPR003708">
    <property type="entry name" value="SecB"/>
</dbReference>
<dbReference type="Proteomes" id="UP000445696">
    <property type="component" value="Unassembled WGS sequence"/>
</dbReference>
<keyword evidence="6" id="KW-0963">Cytoplasm</keyword>
<comment type="similarity">
    <text evidence="1 6">Belongs to the SecB family.</text>
</comment>
<dbReference type="NCBIfam" id="TIGR00809">
    <property type="entry name" value="secB"/>
    <property type="match status" value="1"/>
</dbReference>
<evidence type="ECO:0000313" key="8">
    <source>
        <dbReference type="EMBL" id="MZR24058.1"/>
    </source>
</evidence>
<evidence type="ECO:0000256" key="3">
    <source>
        <dbReference type="ARBA" id="ARBA00022927"/>
    </source>
</evidence>
<dbReference type="PRINTS" id="PR01594">
    <property type="entry name" value="SECBCHAPRONE"/>
</dbReference>
<dbReference type="GO" id="GO:0006457">
    <property type="term" value="P:protein folding"/>
    <property type="evidence" value="ECO:0007669"/>
    <property type="project" value="UniProtKB-UniRule"/>
</dbReference>
<dbReference type="SUPFAM" id="SSF54611">
    <property type="entry name" value="SecB-like"/>
    <property type="match status" value="1"/>
</dbReference>
<keyword evidence="2 6" id="KW-0813">Transport</keyword>
<dbReference type="AlphaFoldDB" id="A0A845MJE4"/>
<evidence type="ECO:0000256" key="6">
    <source>
        <dbReference type="HAMAP-Rule" id="MF_00821"/>
    </source>
</evidence>
<keyword evidence="9" id="KW-1185">Reference proteome</keyword>
<proteinExistence type="inferred from homology"/>
<organism evidence="8 9">
    <name type="scientific">Sneathiella chungangensis</name>
    <dbReference type="NCBI Taxonomy" id="1418234"/>
    <lineage>
        <taxon>Bacteria</taxon>
        <taxon>Pseudomonadati</taxon>
        <taxon>Pseudomonadota</taxon>
        <taxon>Alphaproteobacteria</taxon>
        <taxon>Sneathiellales</taxon>
        <taxon>Sneathiellaceae</taxon>
        <taxon>Sneathiella</taxon>
    </lineage>
</organism>
<dbReference type="GO" id="GO:0015031">
    <property type="term" value="P:protein transport"/>
    <property type="evidence" value="ECO:0007669"/>
    <property type="project" value="UniProtKB-UniRule"/>
</dbReference>